<evidence type="ECO:0000313" key="3">
    <source>
        <dbReference type="Proteomes" id="UP000290289"/>
    </source>
</evidence>
<name>A0A498JSP5_MALDO</name>
<keyword evidence="1" id="KW-0812">Transmembrane</keyword>
<gene>
    <name evidence="2" type="ORF">DVH24_008765</name>
</gene>
<keyword evidence="3" id="KW-1185">Reference proteome</keyword>
<dbReference type="InterPro" id="IPR011009">
    <property type="entry name" value="Kinase-like_dom_sf"/>
</dbReference>
<dbReference type="SUPFAM" id="SSF56112">
    <property type="entry name" value="Protein kinase-like (PK-like)"/>
    <property type="match status" value="1"/>
</dbReference>
<feature type="transmembrane region" description="Helical" evidence="1">
    <location>
        <begin position="55"/>
        <end position="73"/>
    </location>
</feature>
<keyword evidence="1" id="KW-1133">Transmembrane helix</keyword>
<comment type="caution">
    <text evidence="2">The sequence shown here is derived from an EMBL/GenBank/DDBJ whole genome shotgun (WGS) entry which is preliminary data.</text>
</comment>
<dbReference type="EMBL" id="RDQH01000332">
    <property type="protein sequence ID" value="RXH96261.1"/>
    <property type="molecule type" value="Genomic_DNA"/>
</dbReference>
<accession>A0A498JSP5</accession>
<keyword evidence="1" id="KW-0472">Membrane</keyword>
<organism evidence="2 3">
    <name type="scientific">Malus domestica</name>
    <name type="common">Apple</name>
    <name type="synonym">Pyrus malus</name>
    <dbReference type="NCBI Taxonomy" id="3750"/>
    <lineage>
        <taxon>Eukaryota</taxon>
        <taxon>Viridiplantae</taxon>
        <taxon>Streptophyta</taxon>
        <taxon>Embryophyta</taxon>
        <taxon>Tracheophyta</taxon>
        <taxon>Spermatophyta</taxon>
        <taxon>Magnoliopsida</taxon>
        <taxon>eudicotyledons</taxon>
        <taxon>Gunneridae</taxon>
        <taxon>Pentapetalae</taxon>
        <taxon>rosids</taxon>
        <taxon>fabids</taxon>
        <taxon>Rosales</taxon>
        <taxon>Rosaceae</taxon>
        <taxon>Amygdaloideae</taxon>
        <taxon>Maleae</taxon>
        <taxon>Malus</taxon>
    </lineage>
</organism>
<evidence type="ECO:0000256" key="1">
    <source>
        <dbReference type="SAM" id="Phobius"/>
    </source>
</evidence>
<dbReference type="AlphaFoldDB" id="A0A498JSP5"/>
<sequence length="450" mass="52416">MEAEVIGRSESEGGPMGFCQIFWRGLMQKATIYAPILGLTFALVAFSSVSDYVDPVFLFILVHGVVHTAFNWWRLDNLGKTNRSLKGVLEVEEGEEGEEEEVVEEEEVEEEDIGGSVIGYVLNYRTGKATITFDDQKATKASFFQYELESDEAENARGYSYYTSKACHSSILRPRLFTCHVEEKHVFLFYEEFSYKFEDWNIEEHMASEEERISWWKKSIKRILKTILYIHNKGLVHKGLAYRSSYVIQDGELKLVNIRGSLEKLEPLQSQKMKRSDLTDFMTFLRENVPANWTDRNLFLDYIANDTSWSDRVAKKLIRHPFLMDTPHERLRYFNDVFQATKSNTCVNPTAFKKTLDQDPRFKQYKNWTTTYKGHTLYTNFSRDHMKGKYSGQKLFSLIAFLRHVYIHCVTKSAKSADFEKIDEEIAQLCPGLSSRVHEIVVMKDEFFIS</sequence>
<dbReference type="Proteomes" id="UP000290289">
    <property type="component" value="Chromosome 6"/>
</dbReference>
<feature type="transmembrane region" description="Helical" evidence="1">
    <location>
        <begin position="30"/>
        <end position="49"/>
    </location>
</feature>
<reference evidence="2 3" key="1">
    <citation type="submission" date="2018-10" db="EMBL/GenBank/DDBJ databases">
        <title>A high-quality apple genome assembly.</title>
        <authorList>
            <person name="Hu J."/>
        </authorList>
    </citation>
    <scope>NUCLEOTIDE SEQUENCE [LARGE SCALE GENOMIC DNA]</scope>
    <source>
        <strain evidence="3">cv. HFTH1</strain>
        <tissue evidence="2">Young leaf</tissue>
    </source>
</reference>
<evidence type="ECO:0000313" key="2">
    <source>
        <dbReference type="EMBL" id="RXH96261.1"/>
    </source>
</evidence>
<protein>
    <recommendedName>
        <fullName evidence="4">Protein kinase domain-containing protein</fullName>
    </recommendedName>
</protein>
<proteinExistence type="predicted"/>
<evidence type="ECO:0008006" key="4">
    <source>
        <dbReference type="Google" id="ProtNLM"/>
    </source>
</evidence>